<name>A0ABW3C3P7_SPHXN</name>
<evidence type="ECO:0000256" key="2">
    <source>
        <dbReference type="PROSITE-ProRule" id="PRU00335"/>
    </source>
</evidence>
<dbReference type="InterPro" id="IPR009057">
    <property type="entry name" value="Homeodomain-like_sf"/>
</dbReference>
<dbReference type="PANTHER" id="PTHR30055:SF226">
    <property type="entry name" value="HTH-TYPE TRANSCRIPTIONAL REGULATOR PKSA"/>
    <property type="match status" value="1"/>
</dbReference>
<dbReference type="InterPro" id="IPR050109">
    <property type="entry name" value="HTH-type_TetR-like_transc_reg"/>
</dbReference>
<protein>
    <submittedName>
        <fullName evidence="4">TetR/AcrR family transcriptional regulator</fullName>
    </submittedName>
</protein>
<dbReference type="PANTHER" id="PTHR30055">
    <property type="entry name" value="HTH-TYPE TRANSCRIPTIONAL REGULATOR RUTR"/>
    <property type="match status" value="1"/>
</dbReference>
<comment type="caution">
    <text evidence="4">The sequence shown here is derived from an EMBL/GenBank/DDBJ whole genome shotgun (WGS) entry which is preliminary data.</text>
</comment>
<dbReference type="PROSITE" id="PS50977">
    <property type="entry name" value="HTH_TETR_2"/>
    <property type="match status" value="1"/>
</dbReference>
<evidence type="ECO:0000259" key="3">
    <source>
        <dbReference type="PROSITE" id="PS50977"/>
    </source>
</evidence>
<dbReference type="Pfam" id="PF00440">
    <property type="entry name" value="TetR_N"/>
    <property type="match status" value="1"/>
</dbReference>
<keyword evidence="5" id="KW-1185">Reference proteome</keyword>
<dbReference type="SUPFAM" id="SSF46689">
    <property type="entry name" value="Homeodomain-like"/>
    <property type="match status" value="1"/>
</dbReference>
<reference evidence="5" key="1">
    <citation type="journal article" date="2019" name="Int. J. Syst. Evol. Microbiol.">
        <title>The Global Catalogue of Microorganisms (GCM) 10K type strain sequencing project: providing services to taxonomists for standard genome sequencing and annotation.</title>
        <authorList>
            <consortium name="The Broad Institute Genomics Platform"/>
            <consortium name="The Broad Institute Genome Sequencing Center for Infectious Disease"/>
            <person name="Wu L."/>
            <person name="Ma J."/>
        </authorList>
    </citation>
    <scope>NUCLEOTIDE SEQUENCE [LARGE SCALE GENOMIC DNA]</scope>
    <source>
        <strain evidence="5">CCUG 52537</strain>
    </source>
</reference>
<evidence type="ECO:0000256" key="1">
    <source>
        <dbReference type="ARBA" id="ARBA00023125"/>
    </source>
</evidence>
<feature type="domain" description="HTH tetR-type" evidence="3">
    <location>
        <begin position="17"/>
        <end position="75"/>
    </location>
</feature>
<dbReference type="Proteomes" id="UP001597124">
    <property type="component" value="Unassembled WGS sequence"/>
</dbReference>
<dbReference type="EMBL" id="JBHTIK010000005">
    <property type="protein sequence ID" value="MFD0848598.1"/>
    <property type="molecule type" value="Genomic_DNA"/>
</dbReference>
<sequence>MTGKKEEQVAARGRRKEEVRNRILDSLIGLLSEGGDINHDRVAERAGVGRRTVYRYFPDQAALMQPLWDRVVALAGPGVKFPGTMDEMIASLPVVYRGFDAIAGLATVVRSTPQGRAVRLAQKDRRRKSYTSVAADAVKDLPPEDRVLATALFQVLHTTPWLEMRDHWDLGGDQIARVCGWAIEVLLKDLAVRGGKPLAEGAV</sequence>
<dbReference type="Gene3D" id="1.10.357.10">
    <property type="entry name" value="Tetracycline Repressor, domain 2"/>
    <property type="match status" value="1"/>
</dbReference>
<gene>
    <name evidence="4" type="ORF">ACFQ00_09720</name>
</gene>
<dbReference type="RefSeq" id="WP_381489617.1">
    <property type="nucleotide sequence ID" value="NZ_JBHTIK010000005.1"/>
</dbReference>
<dbReference type="InterPro" id="IPR001647">
    <property type="entry name" value="HTH_TetR"/>
</dbReference>
<organism evidence="4 5">
    <name type="scientific">Sphingosinicella xenopeptidilytica</name>
    <dbReference type="NCBI Taxonomy" id="364098"/>
    <lineage>
        <taxon>Bacteria</taxon>
        <taxon>Pseudomonadati</taxon>
        <taxon>Pseudomonadota</taxon>
        <taxon>Alphaproteobacteria</taxon>
        <taxon>Sphingomonadales</taxon>
        <taxon>Sphingosinicellaceae</taxon>
        <taxon>Sphingosinicella</taxon>
    </lineage>
</organism>
<evidence type="ECO:0000313" key="4">
    <source>
        <dbReference type="EMBL" id="MFD0848598.1"/>
    </source>
</evidence>
<accession>A0ABW3C3P7</accession>
<proteinExistence type="predicted"/>
<feature type="DNA-binding region" description="H-T-H motif" evidence="2">
    <location>
        <begin position="38"/>
        <end position="57"/>
    </location>
</feature>
<evidence type="ECO:0000313" key="5">
    <source>
        <dbReference type="Proteomes" id="UP001597124"/>
    </source>
</evidence>
<keyword evidence="1 2" id="KW-0238">DNA-binding</keyword>